<proteinExistence type="evidence at transcript level"/>
<evidence type="ECO:0000256" key="1">
    <source>
        <dbReference type="SAM" id="SignalP"/>
    </source>
</evidence>
<feature type="signal peptide" evidence="1">
    <location>
        <begin position="1"/>
        <end position="22"/>
    </location>
</feature>
<dbReference type="EMBL" id="MZ197811">
    <property type="protein sequence ID" value="UPH88286.1"/>
    <property type="molecule type" value="mRNA"/>
</dbReference>
<protein>
    <submittedName>
        <fullName evidence="2">TK1</fullName>
    </submittedName>
</protein>
<organism evidence="2">
    <name type="scientific">Haliotis discus hannai</name>
    <name type="common">Japanese abalone</name>
    <dbReference type="NCBI Taxonomy" id="42344"/>
    <lineage>
        <taxon>Eukaryota</taxon>
        <taxon>Metazoa</taxon>
        <taxon>Spiralia</taxon>
        <taxon>Lophotrochozoa</taxon>
        <taxon>Mollusca</taxon>
        <taxon>Gastropoda</taxon>
        <taxon>Vetigastropoda</taxon>
        <taxon>Lepetellida</taxon>
        <taxon>Haliotoidea</taxon>
        <taxon>Haliotidae</taxon>
        <taxon>Haliotis</taxon>
    </lineage>
</organism>
<dbReference type="AlphaFoldDB" id="A0A9Y1CQP0"/>
<accession>A0A9Y1CQP0</accession>
<feature type="chain" id="PRO_5040815871" evidence="1">
    <location>
        <begin position="23"/>
        <end position="174"/>
    </location>
</feature>
<keyword evidence="1" id="KW-0732">Signal</keyword>
<evidence type="ECO:0000313" key="2">
    <source>
        <dbReference type="EMBL" id="UPH88286.1"/>
    </source>
</evidence>
<reference evidence="2" key="1">
    <citation type="submission" date="2021-05" db="EMBL/GenBank/DDBJ databases">
        <authorList>
            <person name="Lee S.H."/>
        </authorList>
    </citation>
    <scope>NUCLEOTIDE SEQUENCE</scope>
</reference>
<name>A0A9Y1CQP0_HALDH</name>
<sequence length="174" mass="19075">MSSSQGVIFVLAGFALLALVNAEALDDNTAASLYKLLQPAYQSTVAEKRESDLNLAFDAPPDPNWSAGPSTYGFGSLLRRAPAGYRRNLIEDKRFGYVGSRGKRTELGFGYVGSRGKRTNHATAFVTLRDLLDMYEERARGLPFRASDLNSLSQDSALLNSKRQPHFGFHGVRG</sequence>